<dbReference type="GO" id="GO:0003677">
    <property type="term" value="F:DNA binding"/>
    <property type="evidence" value="ECO:0007669"/>
    <property type="project" value="UniProtKB-KW"/>
</dbReference>
<evidence type="ECO:0000256" key="2">
    <source>
        <dbReference type="ARBA" id="ARBA00023015"/>
    </source>
</evidence>
<sequence length="158" mass="17096">MQGNVGWDDPIVIRSRNAQSASATRTGPPPRPPSMAAVLDKRPTAKNKGASSVKAGSDHRHIAKVDREDEQFHIKHVPLDVGRAIMKARQDKELTQKDLATKINEKPTVVADYEAGRAQPNQQILTKLERALGVKLRGKDIGQPLAPRGSSATAAKKA</sequence>
<evidence type="ECO:0000313" key="9">
    <source>
        <dbReference type="Proteomes" id="UP000193411"/>
    </source>
</evidence>
<accession>A0A1Y2HJW6</accession>
<proteinExistence type="inferred from homology"/>
<comment type="function">
    <text evidence="5">Transcriptional coactivator that stimulates GCN4-dependent transcriptional activity by bridging the DNA-binding region of GCN4 and TBP (SPT15), thereby recruiting TBP to GCN4-bound promoters. Involved in induction of the ribosome quality control (RQC) pathway; a pathway that degrades nascent peptide chains during problematic translation. Required to prevent stalled ribosomes from frameshifting.</text>
</comment>
<feature type="domain" description="HTH cro/C1-type" evidence="7">
    <location>
        <begin position="85"/>
        <end position="139"/>
    </location>
</feature>
<dbReference type="PROSITE" id="PS50943">
    <property type="entry name" value="HTH_CROC1"/>
    <property type="match status" value="1"/>
</dbReference>
<dbReference type="EMBL" id="MCFL01000025">
    <property type="protein sequence ID" value="ORZ34875.1"/>
    <property type="molecule type" value="Genomic_DNA"/>
</dbReference>
<evidence type="ECO:0000313" key="8">
    <source>
        <dbReference type="EMBL" id="ORZ34875.1"/>
    </source>
</evidence>
<dbReference type="Proteomes" id="UP000193411">
    <property type="component" value="Unassembled WGS sequence"/>
</dbReference>
<dbReference type="SMART" id="SM00530">
    <property type="entry name" value="HTH_XRE"/>
    <property type="match status" value="1"/>
</dbReference>
<comment type="similarity">
    <text evidence="1">Belongs to the MBF1 family.</text>
</comment>
<dbReference type="InterPro" id="IPR010982">
    <property type="entry name" value="Lambda_DNA-bd_dom_sf"/>
</dbReference>
<evidence type="ECO:0000259" key="7">
    <source>
        <dbReference type="PROSITE" id="PS50943"/>
    </source>
</evidence>
<protein>
    <recommendedName>
        <fullName evidence="7">HTH cro/C1-type domain-containing protein</fullName>
    </recommendedName>
</protein>
<dbReference type="GO" id="GO:0005634">
    <property type="term" value="C:nucleus"/>
    <property type="evidence" value="ECO:0007669"/>
    <property type="project" value="TreeGrafter"/>
</dbReference>
<evidence type="ECO:0000256" key="4">
    <source>
        <dbReference type="ARBA" id="ARBA00023163"/>
    </source>
</evidence>
<dbReference type="Gene3D" id="1.10.260.40">
    <property type="entry name" value="lambda repressor-like DNA-binding domains"/>
    <property type="match status" value="1"/>
</dbReference>
<keyword evidence="3" id="KW-0238">DNA-binding</keyword>
<comment type="caution">
    <text evidence="8">The sequence shown here is derived from an EMBL/GenBank/DDBJ whole genome shotgun (WGS) entry which is preliminary data.</text>
</comment>
<dbReference type="PANTHER" id="PTHR10245">
    <property type="entry name" value="ENDOTHELIAL DIFFERENTIATION-RELATED FACTOR 1 MULTIPROTEIN BRIDGING FACTOR 1"/>
    <property type="match status" value="1"/>
</dbReference>
<dbReference type="Pfam" id="PF01381">
    <property type="entry name" value="HTH_3"/>
    <property type="match status" value="1"/>
</dbReference>
<keyword evidence="2" id="KW-0805">Transcription regulation</keyword>
<name>A0A1Y2HJW6_9FUNG</name>
<dbReference type="OrthoDB" id="10253401at2759"/>
<dbReference type="FunFam" id="1.10.260.40:FF:000015">
    <property type="entry name" value="Endothelial differentiation-related factor 1"/>
    <property type="match status" value="1"/>
</dbReference>
<dbReference type="AlphaFoldDB" id="A0A1Y2HJW6"/>
<keyword evidence="4" id="KW-0804">Transcription</keyword>
<feature type="compositionally biased region" description="Polar residues" evidence="6">
    <location>
        <begin position="16"/>
        <end position="25"/>
    </location>
</feature>
<dbReference type="CDD" id="cd00093">
    <property type="entry name" value="HTH_XRE"/>
    <property type="match status" value="1"/>
</dbReference>
<evidence type="ECO:0000256" key="3">
    <source>
        <dbReference type="ARBA" id="ARBA00023125"/>
    </source>
</evidence>
<dbReference type="InterPro" id="IPR001387">
    <property type="entry name" value="Cro/C1-type_HTH"/>
</dbReference>
<evidence type="ECO:0000256" key="1">
    <source>
        <dbReference type="ARBA" id="ARBA00009802"/>
    </source>
</evidence>
<dbReference type="STRING" id="765915.A0A1Y2HJW6"/>
<reference evidence="8 9" key="1">
    <citation type="submission" date="2016-07" db="EMBL/GenBank/DDBJ databases">
        <title>Pervasive Adenine N6-methylation of Active Genes in Fungi.</title>
        <authorList>
            <consortium name="DOE Joint Genome Institute"/>
            <person name="Mondo S.J."/>
            <person name="Dannebaum R.O."/>
            <person name="Kuo R.C."/>
            <person name="Labutti K."/>
            <person name="Haridas S."/>
            <person name="Kuo A."/>
            <person name="Salamov A."/>
            <person name="Ahrendt S.R."/>
            <person name="Lipzen A."/>
            <person name="Sullivan W."/>
            <person name="Andreopoulos W.B."/>
            <person name="Clum A."/>
            <person name="Lindquist E."/>
            <person name="Daum C."/>
            <person name="Ramamoorthy G.K."/>
            <person name="Gryganskyi A."/>
            <person name="Culley D."/>
            <person name="Magnuson J.K."/>
            <person name="James T.Y."/>
            <person name="O'Malley M.A."/>
            <person name="Stajich J.E."/>
            <person name="Spatafora J.W."/>
            <person name="Visel A."/>
            <person name="Grigoriev I.V."/>
        </authorList>
    </citation>
    <scope>NUCLEOTIDE SEQUENCE [LARGE SCALE GENOMIC DNA]</scope>
    <source>
        <strain evidence="8 9">PL171</strain>
    </source>
</reference>
<feature type="region of interest" description="Disordered" evidence="6">
    <location>
        <begin position="1"/>
        <end position="60"/>
    </location>
</feature>
<evidence type="ECO:0000256" key="6">
    <source>
        <dbReference type="SAM" id="MobiDB-lite"/>
    </source>
</evidence>
<dbReference type="SUPFAM" id="SSF47413">
    <property type="entry name" value="lambda repressor-like DNA-binding domains"/>
    <property type="match status" value="1"/>
</dbReference>
<dbReference type="PANTHER" id="PTHR10245:SF15">
    <property type="entry name" value="ENDOTHELIAL DIFFERENTIATION-RELATED FACTOR 1"/>
    <property type="match status" value="1"/>
</dbReference>
<gene>
    <name evidence="8" type="ORF">BCR44DRAFT_1435322</name>
</gene>
<evidence type="ECO:0000256" key="5">
    <source>
        <dbReference type="ARBA" id="ARBA00035107"/>
    </source>
</evidence>
<organism evidence="8 9">
    <name type="scientific">Catenaria anguillulae PL171</name>
    <dbReference type="NCBI Taxonomy" id="765915"/>
    <lineage>
        <taxon>Eukaryota</taxon>
        <taxon>Fungi</taxon>
        <taxon>Fungi incertae sedis</taxon>
        <taxon>Blastocladiomycota</taxon>
        <taxon>Blastocladiomycetes</taxon>
        <taxon>Blastocladiales</taxon>
        <taxon>Catenariaceae</taxon>
        <taxon>Catenaria</taxon>
    </lineage>
</organism>
<keyword evidence="9" id="KW-1185">Reference proteome</keyword>